<keyword evidence="2" id="KW-1185">Reference proteome</keyword>
<accession>A0A7S8F5H0</accession>
<gene>
    <name evidence="1" type="ORF">IRL76_02735</name>
</gene>
<evidence type="ECO:0000313" key="2">
    <source>
        <dbReference type="Proteomes" id="UP000594459"/>
    </source>
</evidence>
<dbReference type="Proteomes" id="UP000594459">
    <property type="component" value="Chromosome"/>
</dbReference>
<reference evidence="1 2" key="1">
    <citation type="submission" date="2020-11" db="EMBL/GenBank/DDBJ databases">
        <title>The genome sequence of Erythrobacter sp. 6D36.</title>
        <authorList>
            <person name="Liu Y."/>
        </authorList>
    </citation>
    <scope>NUCLEOTIDE SEQUENCE [LARGE SCALE GENOMIC DNA]</scope>
    <source>
        <strain evidence="1 2">6D36</strain>
    </source>
</reference>
<dbReference type="KEGG" id="qso:IRL76_02735"/>
<dbReference type="AlphaFoldDB" id="A0A7S8F5H0"/>
<evidence type="ECO:0000313" key="1">
    <source>
        <dbReference type="EMBL" id="QPC99506.1"/>
    </source>
</evidence>
<dbReference type="EMBL" id="CP064654">
    <property type="protein sequence ID" value="QPC99506.1"/>
    <property type="molecule type" value="Genomic_DNA"/>
</dbReference>
<name>A0A7S8F5H0_9SPHN</name>
<protein>
    <submittedName>
        <fullName evidence="1">Uncharacterized protein</fullName>
    </submittedName>
</protein>
<organism evidence="1 2">
    <name type="scientific">Qipengyuania soli</name>
    <dbReference type="NCBI Taxonomy" id="2782568"/>
    <lineage>
        <taxon>Bacteria</taxon>
        <taxon>Pseudomonadati</taxon>
        <taxon>Pseudomonadota</taxon>
        <taxon>Alphaproteobacteria</taxon>
        <taxon>Sphingomonadales</taxon>
        <taxon>Erythrobacteraceae</taxon>
        <taxon>Qipengyuania</taxon>
    </lineage>
</organism>
<sequence>MAGSADCREAHREDAAELAIKIGKIQRSLGAAASAAWTALGSAEVLRERAAKVPSISRAA</sequence>
<proteinExistence type="predicted"/>
<dbReference type="RefSeq" id="WP_200982935.1">
    <property type="nucleotide sequence ID" value="NZ_CP064654.1"/>
</dbReference>